<organism evidence="12">
    <name type="scientific">hydrothermal vent metagenome</name>
    <dbReference type="NCBI Taxonomy" id="652676"/>
    <lineage>
        <taxon>unclassified sequences</taxon>
        <taxon>metagenomes</taxon>
        <taxon>ecological metagenomes</taxon>
    </lineage>
</organism>
<keyword evidence="9" id="KW-0175">Coiled coil</keyword>
<dbReference type="InterPro" id="IPR003439">
    <property type="entry name" value="ABC_transporter-like_ATP-bd"/>
</dbReference>
<dbReference type="PROSITE" id="PS50893">
    <property type="entry name" value="ABC_TRANSPORTER_2"/>
    <property type="match status" value="2"/>
</dbReference>
<keyword evidence="6" id="KW-0067">ATP-binding</keyword>
<dbReference type="Pfam" id="PF00005">
    <property type="entry name" value="ABC_tran"/>
    <property type="match status" value="2"/>
</dbReference>
<evidence type="ECO:0000259" key="11">
    <source>
        <dbReference type="PROSITE" id="PS50893"/>
    </source>
</evidence>
<gene>
    <name evidence="12" type="ORF">MNBD_GAMMA02-1440</name>
</gene>
<proteinExistence type="inferred from homology"/>
<feature type="coiled-coil region" evidence="9">
    <location>
        <begin position="579"/>
        <end position="640"/>
    </location>
</feature>
<evidence type="ECO:0000256" key="6">
    <source>
        <dbReference type="ARBA" id="ARBA00022840"/>
    </source>
</evidence>
<dbReference type="GO" id="GO:0005524">
    <property type="term" value="F:ATP binding"/>
    <property type="evidence" value="ECO:0007669"/>
    <property type="project" value="UniProtKB-KW"/>
</dbReference>
<keyword evidence="8" id="KW-0234">DNA repair</keyword>
<dbReference type="InterPro" id="IPR027417">
    <property type="entry name" value="P-loop_NTPase"/>
</dbReference>
<dbReference type="PANTHER" id="PTHR42855">
    <property type="entry name" value="ABC TRANSPORTER ATP-BINDING SUBUNIT"/>
    <property type="match status" value="1"/>
</dbReference>
<dbReference type="AlphaFoldDB" id="A0A3B0VLZ9"/>
<dbReference type="InterPro" id="IPR051309">
    <property type="entry name" value="ABCF_ATPase"/>
</dbReference>
<keyword evidence="5" id="KW-0378">Hydrolase</keyword>
<dbReference type="InterPro" id="IPR032781">
    <property type="entry name" value="ABC_tran_Xtn"/>
</dbReference>
<keyword evidence="4" id="KW-0227">DNA damage</keyword>
<evidence type="ECO:0000256" key="4">
    <source>
        <dbReference type="ARBA" id="ARBA00022763"/>
    </source>
</evidence>
<dbReference type="SMART" id="SM00382">
    <property type="entry name" value="AAA"/>
    <property type="match status" value="2"/>
</dbReference>
<dbReference type="PROSITE" id="PS00211">
    <property type="entry name" value="ABC_TRANSPORTER_1"/>
    <property type="match status" value="1"/>
</dbReference>
<dbReference type="Pfam" id="PF16326">
    <property type="entry name" value="ABC_tran_CTD"/>
    <property type="match status" value="1"/>
</dbReference>
<evidence type="ECO:0000256" key="10">
    <source>
        <dbReference type="SAM" id="MobiDB-lite"/>
    </source>
</evidence>
<evidence type="ECO:0000256" key="1">
    <source>
        <dbReference type="ARBA" id="ARBA00022490"/>
    </source>
</evidence>
<evidence type="ECO:0000256" key="8">
    <source>
        <dbReference type="ARBA" id="ARBA00023204"/>
    </source>
</evidence>
<keyword evidence="1" id="KW-0963">Cytoplasm</keyword>
<feature type="domain" description="ABC transporter" evidence="11">
    <location>
        <begin position="22"/>
        <end position="261"/>
    </location>
</feature>
<dbReference type="InterPro" id="IPR003593">
    <property type="entry name" value="AAA+_ATPase"/>
</dbReference>
<evidence type="ECO:0000256" key="3">
    <source>
        <dbReference type="ARBA" id="ARBA00022741"/>
    </source>
</evidence>
<dbReference type="PANTHER" id="PTHR42855:SF1">
    <property type="entry name" value="ABC TRANSPORTER DOMAIN-CONTAINING PROTEIN"/>
    <property type="match status" value="1"/>
</dbReference>
<dbReference type="InterPro" id="IPR032524">
    <property type="entry name" value="ABC_tran_C"/>
</dbReference>
<accession>A0A3B0VLZ9</accession>
<keyword evidence="7" id="KW-0238">DNA-binding</keyword>
<dbReference type="CDD" id="cd03221">
    <property type="entry name" value="ABCF_EF-3"/>
    <property type="match status" value="2"/>
</dbReference>
<dbReference type="GO" id="GO:0016887">
    <property type="term" value="F:ATP hydrolysis activity"/>
    <property type="evidence" value="ECO:0007669"/>
    <property type="project" value="InterPro"/>
</dbReference>
<dbReference type="SUPFAM" id="SSF52540">
    <property type="entry name" value="P-loop containing nucleoside triphosphate hydrolases"/>
    <property type="match status" value="2"/>
</dbReference>
<protein>
    <submittedName>
        <fullName evidence="12">Bis-ABC ATPase Uup</fullName>
    </submittedName>
</protein>
<evidence type="ECO:0000256" key="5">
    <source>
        <dbReference type="ARBA" id="ARBA00022801"/>
    </source>
</evidence>
<dbReference type="Gene3D" id="3.40.50.300">
    <property type="entry name" value="P-loop containing nucleotide triphosphate hydrolases"/>
    <property type="match status" value="2"/>
</dbReference>
<evidence type="ECO:0000256" key="7">
    <source>
        <dbReference type="ARBA" id="ARBA00023125"/>
    </source>
</evidence>
<dbReference type="FunFam" id="3.40.50.300:FF:000309">
    <property type="entry name" value="ABC transporter ATP-binding protein"/>
    <property type="match status" value="1"/>
</dbReference>
<evidence type="ECO:0000256" key="2">
    <source>
        <dbReference type="ARBA" id="ARBA00022737"/>
    </source>
</evidence>
<evidence type="ECO:0000256" key="9">
    <source>
        <dbReference type="SAM" id="Coils"/>
    </source>
</evidence>
<dbReference type="InterPro" id="IPR043686">
    <property type="entry name" value="Uup"/>
</dbReference>
<dbReference type="EMBL" id="UOFA01000052">
    <property type="protein sequence ID" value="VAW43951.1"/>
    <property type="molecule type" value="Genomic_DNA"/>
</dbReference>
<keyword evidence="3" id="KW-0547">Nucleotide-binding</keyword>
<dbReference type="GO" id="GO:0003677">
    <property type="term" value="F:DNA binding"/>
    <property type="evidence" value="ECO:0007669"/>
    <property type="project" value="UniProtKB-KW"/>
</dbReference>
<dbReference type="InterPro" id="IPR017871">
    <property type="entry name" value="ABC_transporter-like_CS"/>
</dbReference>
<name>A0A3B0VLZ9_9ZZZZ</name>
<dbReference type="FunFam" id="3.40.50.300:FF:000011">
    <property type="entry name" value="Putative ABC transporter ATP-binding component"/>
    <property type="match status" value="1"/>
</dbReference>
<feature type="domain" description="ABC transporter" evidence="11">
    <location>
        <begin position="328"/>
        <end position="545"/>
    </location>
</feature>
<dbReference type="Pfam" id="PF12848">
    <property type="entry name" value="ABC_tran_Xtn"/>
    <property type="match status" value="1"/>
</dbReference>
<reference evidence="12" key="1">
    <citation type="submission" date="2018-06" db="EMBL/GenBank/DDBJ databases">
        <authorList>
            <person name="Zhirakovskaya E."/>
        </authorList>
    </citation>
    <scope>NUCLEOTIDE SEQUENCE</scope>
</reference>
<keyword evidence="2" id="KW-0677">Repeat</keyword>
<dbReference type="Gene3D" id="1.10.287.380">
    <property type="entry name" value="Valyl-tRNA synthetase, C-terminal domain"/>
    <property type="match status" value="1"/>
</dbReference>
<sequence>MVADKLNTMAANFHINLFMLLISFDQVSIDFGAHSILDAVNLTINKGRKLALIGRNGEGKSTLLKIMAGEIPIDDGQVIRQDGRRVAMMKQSAVNESESTVRQFLLHALGKVGEALEKYETATDPDLMGEYQQVIDENNGWELLQQIEIVTSKLKLNPDDVIKTLSGGVRRRINLAAALVQMPDVLLLDEPTNHLDIESILWLQDMVNKLHCAVVFVTHDRTFLKSIANGILELDRGKIYQYDCNYPTYLVRREDRLDSEVKEWQRLDKKLSQEEVWVRQGIKARRTRSESRVKDLVALREDRKNRRTQSGSTKAAINVADAGGKKVIVAHNVGFKYGNQTIVEGFSSKIMRGDKVGIIGPNGVGKTTMVQLLLGEIEPQQGSIKLGTGIEVAYFDQLKQSLNDNDTVQNNLQLGTDFVEINGKPRHVISYLQDFLLSAEKIRGPASVLSGGERSRLLLARLFARPANVIVMDEPTNDLDMETLDLIQDLLFDFKGTLILISHDRDFIDNVCTQTIVFENPVDGVYDVNEYIGGYEDYLRQRRQPEAKKPVAKKAQDSNTDQPKKDPGNKLSFKEKYELEKLPVEIDKLESQMAKLSEQMCDSAFYSQDEATVKKVSTELADAEKQLQLKYARWDELEAKG</sequence>
<dbReference type="InterPro" id="IPR037118">
    <property type="entry name" value="Val-tRNA_synth_C_sf"/>
</dbReference>
<dbReference type="HAMAP" id="MF_00848">
    <property type="entry name" value="Uup"/>
    <property type="match status" value="1"/>
</dbReference>
<feature type="region of interest" description="Disordered" evidence="10">
    <location>
        <begin position="543"/>
        <end position="570"/>
    </location>
</feature>
<dbReference type="GO" id="GO:0006281">
    <property type="term" value="P:DNA repair"/>
    <property type="evidence" value="ECO:0007669"/>
    <property type="project" value="UniProtKB-KW"/>
</dbReference>
<evidence type="ECO:0000313" key="12">
    <source>
        <dbReference type="EMBL" id="VAW43951.1"/>
    </source>
</evidence>